<feature type="transmembrane region" description="Helical" evidence="6">
    <location>
        <begin position="85"/>
        <end position="113"/>
    </location>
</feature>
<evidence type="ECO:0000256" key="1">
    <source>
        <dbReference type="ARBA" id="ARBA00004651"/>
    </source>
</evidence>
<comment type="caution">
    <text evidence="7">The sequence shown here is derived from an EMBL/GenBank/DDBJ whole genome shotgun (WGS) entry which is preliminary data.</text>
</comment>
<gene>
    <name evidence="7" type="ORF">PQJ61_08645</name>
</gene>
<keyword evidence="5 6" id="KW-0472">Membrane</keyword>
<evidence type="ECO:0000256" key="2">
    <source>
        <dbReference type="ARBA" id="ARBA00022475"/>
    </source>
</evidence>
<protein>
    <submittedName>
        <fullName evidence="7">ABC transporter permease</fullName>
    </submittedName>
</protein>
<feature type="transmembrane region" description="Helical" evidence="6">
    <location>
        <begin position="125"/>
        <end position="144"/>
    </location>
</feature>
<name>A0AAJ1IIF7_9SPIO</name>
<sequence length="321" mass="33892">MMNTAKVNASKWIGRNIWIWAALGSLVMWVLIGAVTGRMTMGTLITNATLASFLILLSMGQMTVITSGEGSIDLSIQYTVALSAYVSSVLMVRMGIVPGLIITLAICALIGIINGTINMYLKVPAMITTLAMGFIIYSAVLMISTHTTGMPVMSVSFFTQKLRVFGVSPLNFIAIIISVLMWVLLYKTQFGKHLHAAGQNRLAAELAGVRIVRTVFKSFILSSVLAGFTGTLLGGYFGGAFQDMGLSYLLTSIAAPVIGGTSVAGGKSSVAGTFFGALFLTLLVALLNVSRLPASAQNLIQGGLLIVVLVASVPKKQTQNV</sequence>
<dbReference type="AlphaFoldDB" id="A0AAJ1IIF7"/>
<evidence type="ECO:0000313" key="7">
    <source>
        <dbReference type="EMBL" id="MDC7226821.1"/>
    </source>
</evidence>
<reference evidence="7 8" key="1">
    <citation type="submission" date="2022-12" db="EMBL/GenBank/DDBJ databases">
        <title>Metagenome assembled genome from gulf of manar.</title>
        <authorList>
            <person name="Kohli P."/>
            <person name="Pk S."/>
            <person name="Venkata Ramana C."/>
            <person name="Sasikala C."/>
        </authorList>
    </citation>
    <scope>NUCLEOTIDE SEQUENCE [LARGE SCALE GENOMIC DNA]</scope>
    <source>
        <strain evidence="7">JB008</strain>
    </source>
</reference>
<dbReference type="GO" id="GO:0005886">
    <property type="term" value="C:plasma membrane"/>
    <property type="evidence" value="ECO:0007669"/>
    <property type="project" value="UniProtKB-SubCell"/>
</dbReference>
<keyword evidence="3 6" id="KW-0812">Transmembrane</keyword>
<keyword evidence="2" id="KW-1003">Cell membrane</keyword>
<evidence type="ECO:0000256" key="6">
    <source>
        <dbReference type="SAM" id="Phobius"/>
    </source>
</evidence>
<dbReference type="EMBL" id="JAQQAL010000017">
    <property type="protein sequence ID" value="MDC7226821.1"/>
    <property type="molecule type" value="Genomic_DNA"/>
</dbReference>
<evidence type="ECO:0000256" key="5">
    <source>
        <dbReference type="ARBA" id="ARBA00023136"/>
    </source>
</evidence>
<comment type="subcellular location">
    <subcellularLocation>
        <location evidence="1">Cell membrane</location>
        <topology evidence="1">Multi-pass membrane protein</topology>
    </subcellularLocation>
</comment>
<evidence type="ECO:0000256" key="3">
    <source>
        <dbReference type="ARBA" id="ARBA00022692"/>
    </source>
</evidence>
<dbReference type="CDD" id="cd06579">
    <property type="entry name" value="TM_PBP1_transp_AraH_like"/>
    <property type="match status" value="1"/>
</dbReference>
<dbReference type="Pfam" id="PF02653">
    <property type="entry name" value="BPD_transp_2"/>
    <property type="match status" value="1"/>
</dbReference>
<feature type="transmembrane region" description="Helical" evidence="6">
    <location>
        <begin position="219"/>
        <end position="239"/>
    </location>
</feature>
<keyword evidence="4 6" id="KW-1133">Transmembrane helix</keyword>
<evidence type="ECO:0000313" key="8">
    <source>
        <dbReference type="Proteomes" id="UP001221217"/>
    </source>
</evidence>
<feature type="transmembrane region" description="Helical" evidence="6">
    <location>
        <begin position="44"/>
        <end position="65"/>
    </location>
</feature>
<dbReference type="InterPro" id="IPR001851">
    <property type="entry name" value="ABC_transp_permease"/>
</dbReference>
<evidence type="ECO:0000256" key="4">
    <source>
        <dbReference type="ARBA" id="ARBA00022989"/>
    </source>
</evidence>
<dbReference type="Proteomes" id="UP001221217">
    <property type="component" value="Unassembled WGS sequence"/>
</dbReference>
<dbReference type="PANTHER" id="PTHR32196">
    <property type="entry name" value="ABC TRANSPORTER PERMEASE PROTEIN YPHD-RELATED-RELATED"/>
    <property type="match status" value="1"/>
</dbReference>
<feature type="transmembrane region" description="Helical" evidence="6">
    <location>
        <begin position="17"/>
        <end position="37"/>
    </location>
</feature>
<organism evidence="7 8">
    <name type="scientific">Candidatus Thalassospirochaeta sargassi</name>
    <dbReference type="NCBI Taxonomy" id="3119039"/>
    <lineage>
        <taxon>Bacteria</taxon>
        <taxon>Pseudomonadati</taxon>
        <taxon>Spirochaetota</taxon>
        <taxon>Spirochaetia</taxon>
        <taxon>Spirochaetales</taxon>
        <taxon>Spirochaetaceae</taxon>
        <taxon>Candidatus Thalassospirochaeta</taxon>
    </lineage>
</organism>
<accession>A0AAJ1IIF7</accession>
<feature type="transmembrane region" description="Helical" evidence="6">
    <location>
        <begin position="164"/>
        <end position="185"/>
    </location>
</feature>
<feature type="transmembrane region" description="Helical" evidence="6">
    <location>
        <begin position="270"/>
        <end position="289"/>
    </location>
</feature>
<proteinExistence type="predicted"/>
<dbReference type="GO" id="GO:0022857">
    <property type="term" value="F:transmembrane transporter activity"/>
    <property type="evidence" value="ECO:0007669"/>
    <property type="project" value="InterPro"/>
</dbReference>